<dbReference type="OrthoDB" id="47801at2759"/>
<gene>
    <name evidence="3" type="ORF">ALTATR162_LOCUS8577</name>
</gene>
<dbReference type="PROSITE" id="PS50181">
    <property type="entry name" value="FBOX"/>
    <property type="match status" value="1"/>
</dbReference>
<evidence type="ECO:0000259" key="1">
    <source>
        <dbReference type="PROSITE" id="PS50181"/>
    </source>
</evidence>
<comment type="caution">
    <text evidence="3">The sequence shown here is derived from an EMBL/GenBank/DDBJ whole genome shotgun (WGS) entry which is preliminary data.</text>
</comment>
<evidence type="ECO:0000313" key="4">
    <source>
        <dbReference type="Proteomes" id="UP000676310"/>
    </source>
</evidence>
<accession>A0A8J2I7X2</accession>
<dbReference type="Proteomes" id="UP000676310">
    <property type="component" value="Unassembled WGS sequence"/>
</dbReference>
<dbReference type="InterPro" id="IPR000182">
    <property type="entry name" value="GNAT_dom"/>
</dbReference>
<dbReference type="SUPFAM" id="SSF81383">
    <property type="entry name" value="F-box domain"/>
    <property type="match status" value="1"/>
</dbReference>
<feature type="domain" description="F-box" evidence="1">
    <location>
        <begin position="158"/>
        <end position="203"/>
    </location>
</feature>
<dbReference type="CDD" id="cd04301">
    <property type="entry name" value="NAT_SF"/>
    <property type="match status" value="1"/>
</dbReference>
<dbReference type="GO" id="GO:0016747">
    <property type="term" value="F:acyltransferase activity, transferring groups other than amino-acyl groups"/>
    <property type="evidence" value="ECO:0007669"/>
    <property type="project" value="InterPro"/>
</dbReference>
<dbReference type="EMBL" id="CAJRGZ010000023">
    <property type="protein sequence ID" value="CAG5178192.1"/>
    <property type="molecule type" value="Genomic_DNA"/>
</dbReference>
<dbReference type="SUPFAM" id="SSF55729">
    <property type="entry name" value="Acyl-CoA N-acyltransferases (Nat)"/>
    <property type="match status" value="1"/>
</dbReference>
<dbReference type="Pfam" id="PF13508">
    <property type="entry name" value="Acetyltransf_7"/>
    <property type="match status" value="1"/>
</dbReference>
<dbReference type="UniPathway" id="UPA00113">
    <property type="reaction ID" value="UER00529"/>
</dbReference>
<proteinExistence type="predicted"/>
<dbReference type="Pfam" id="PF12937">
    <property type="entry name" value="F-box-like"/>
    <property type="match status" value="1"/>
</dbReference>
<dbReference type="Gene3D" id="1.20.1280.50">
    <property type="match status" value="1"/>
</dbReference>
<feature type="domain" description="N-acetyltransferase" evidence="2">
    <location>
        <begin position="22"/>
        <end position="151"/>
    </location>
</feature>
<dbReference type="PROSITE" id="PS51186">
    <property type="entry name" value="GNAT"/>
    <property type="match status" value="1"/>
</dbReference>
<evidence type="ECO:0000259" key="2">
    <source>
        <dbReference type="PROSITE" id="PS51186"/>
    </source>
</evidence>
<dbReference type="Gene3D" id="3.40.630.30">
    <property type="match status" value="1"/>
</dbReference>
<dbReference type="PANTHER" id="PTHR43233:SF1">
    <property type="entry name" value="FAMILY N-ACETYLTRANSFERASE, PUTATIVE (AFU_ORTHOLOGUE AFUA_6G03350)-RELATED"/>
    <property type="match status" value="1"/>
</dbReference>
<dbReference type="AlphaFoldDB" id="A0A8J2I7X2"/>
<keyword evidence="4" id="KW-1185">Reference proteome</keyword>
<dbReference type="InterPro" id="IPR036047">
    <property type="entry name" value="F-box-like_dom_sf"/>
</dbReference>
<reference evidence="3" key="1">
    <citation type="submission" date="2021-05" db="EMBL/GenBank/DDBJ databases">
        <authorList>
            <person name="Stam R."/>
        </authorList>
    </citation>
    <scope>NUCLEOTIDE SEQUENCE</scope>
    <source>
        <strain evidence="3">CS162</strain>
    </source>
</reference>
<evidence type="ECO:0000313" key="3">
    <source>
        <dbReference type="EMBL" id="CAG5178192.1"/>
    </source>
</evidence>
<protein>
    <recommendedName>
        <fullName evidence="5">Glucosamine-phosphate N-acetyltransferase</fullName>
    </recommendedName>
</protein>
<dbReference type="GeneID" id="67020702"/>
<dbReference type="PANTHER" id="PTHR43233">
    <property type="entry name" value="FAMILY N-ACETYLTRANSFERASE, PUTATIVE (AFU_ORTHOLOGUE AFUA_6G03350)-RELATED"/>
    <property type="match status" value="1"/>
</dbReference>
<dbReference type="RefSeq" id="XP_043172145.1">
    <property type="nucleotide sequence ID" value="XM_043316210.1"/>
</dbReference>
<name>A0A8J2I7X2_9PLEO</name>
<dbReference type="InterPro" id="IPR053144">
    <property type="entry name" value="Acetyltransferase_Butenolide"/>
</dbReference>
<sequence>MAESQYVILEGKPTPQRYHDIRKLAGMTPPPIEAVPKALANSFYMIVAYKRKYMLDGTTPGSAQDVVAMGRLVGDGSLFLIMVDIAVHPDHQRRGLGKRIVQKLLDYVDEHAPLAYVSLVADGPAQKLYPLYGFKDVSPSIGMYRMNRPPKDQQDIATDTLQSLPSELLQLIVAYLDTPTLKLVALVSQTLNQHATDILWRNVCLTDQWKLHLNEETDLMWGERGRGEPDEHDDTPIVQKLHILATNPAIASKVQTLSHRCHLPAPNIFNELPRMRFDADNLSQDERLHTLVKLAIPNLVNVHTLRIIYGHWRLTNALITGFLDEGRPRRMPVRKLWLESCCFDKTELYWLLQNKATGLESIRLRRLGKDLSDRTETQQLQFMEFSLSRGGQYYTMHNGAGGFVGTTIQISHEGLPERWPRSSTQELRDKAKAYDAIMWEELPEIRDYIDANPVSSKPISLGKIVPDPRPSMEWLIANSASTLTSLNLDWIHWRRRDVEPSGSITDSEVFLSSLSGLRFPHLRAFQIRNAVLPLTILPKNVYLLEDPFLEFLEAHPKIQCLGWPMDRIYNHVKSTVDIQNRCRSLVAHLANTLTDLRIDTQYGGPGEPLTAKCSTMEDMQERTRRRRFIDEFAPHMRKVEQIKLEGGIPRDEKRELLRALHWCPIKKIVMIGVSFPAGNTWGAGGQQLAAIDPGQAGSEFIYNLEDEDLAGILAAYRRGFPMPVDFNFEPNYGWPPQAPLLQTIALHHASTVEELKICGYNGCPILSYTTPITNPLLTGLRSFDNLKQLVISFWLMTWYEDSYRDPEIIQSWLDTRSPSSTALTIVTPPASPTHDQPVDPGQFPNFGNQRVVPRIQNFNRWAVELKTKFTPSALAYRVARDIGPFLSEVAKERKGGVRVRASFCLGAKEERRSASDIFDLDIRVGRGNQVLEFVGPREEGETGRWWTKIEERRWF</sequence>
<dbReference type="InterPro" id="IPR001810">
    <property type="entry name" value="F-box_dom"/>
</dbReference>
<dbReference type="GO" id="GO:0006048">
    <property type="term" value="P:UDP-N-acetylglucosamine biosynthetic process"/>
    <property type="evidence" value="ECO:0007669"/>
    <property type="project" value="UniProtKB-UniPathway"/>
</dbReference>
<evidence type="ECO:0008006" key="5">
    <source>
        <dbReference type="Google" id="ProtNLM"/>
    </source>
</evidence>
<organism evidence="3 4">
    <name type="scientific">Alternaria atra</name>
    <dbReference type="NCBI Taxonomy" id="119953"/>
    <lineage>
        <taxon>Eukaryota</taxon>
        <taxon>Fungi</taxon>
        <taxon>Dikarya</taxon>
        <taxon>Ascomycota</taxon>
        <taxon>Pezizomycotina</taxon>
        <taxon>Dothideomycetes</taxon>
        <taxon>Pleosporomycetidae</taxon>
        <taxon>Pleosporales</taxon>
        <taxon>Pleosporineae</taxon>
        <taxon>Pleosporaceae</taxon>
        <taxon>Alternaria</taxon>
        <taxon>Alternaria sect. Ulocladioides</taxon>
    </lineage>
</organism>
<dbReference type="InterPro" id="IPR016181">
    <property type="entry name" value="Acyl_CoA_acyltransferase"/>
</dbReference>